<dbReference type="Pfam" id="PF14566">
    <property type="entry name" value="PTPlike_phytase"/>
    <property type="match status" value="3"/>
</dbReference>
<dbReference type="InterPro" id="IPR050561">
    <property type="entry name" value="PTP"/>
</dbReference>
<dbReference type="Gene3D" id="3.90.190.10">
    <property type="entry name" value="Protein tyrosine phosphatase superfamily"/>
    <property type="match status" value="3"/>
</dbReference>
<evidence type="ECO:0000256" key="1">
    <source>
        <dbReference type="SAM" id="MobiDB-lite"/>
    </source>
</evidence>
<dbReference type="EMBL" id="LGRX02035200">
    <property type="protein sequence ID" value="KAK3235897.1"/>
    <property type="molecule type" value="Genomic_DNA"/>
</dbReference>
<feature type="compositionally biased region" description="Pro residues" evidence="1">
    <location>
        <begin position="938"/>
        <end position="951"/>
    </location>
</feature>
<keyword evidence="3" id="KW-1185">Reference proteome</keyword>
<dbReference type="CDD" id="cd14496">
    <property type="entry name" value="PTP_paladin"/>
    <property type="match status" value="1"/>
</dbReference>
<evidence type="ECO:0000313" key="2">
    <source>
        <dbReference type="EMBL" id="KAK3235897.1"/>
    </source>
</evidence>
<name>A0AAE0EQ33_9CHLO</name>
<dbReference type="SUPFAM" id="SSF52799">
    <property type="entry name" value="(Phosphotyrosine protein) phosphatases II"/>
    <property type="match status" value="2"/>
</dbReference>
<dbReference type="InterPro" id="IPR029021">
    <property type="entry name" value="Prot-tyrosine_phosphatase-like"/>
</dbReference>
<dbReference type="PANTHER" id="PTHR23339">
    <property type="entry name" value="TYROSINE SPECIFIC PROTEIN PHOSPHATASE AND DUAL SPECIFICITY PROTEIN PHOSPHATASE"/>
    <property type="match status" value="1"/>
</dbReference>
<feature type="compositionally biased region" description="Low complexity" evidence="1">
    <location>
        <begin position="973"/>
        <end position="982"/>
    </location>
</feature>
<gene>
    <name evidence="2" type="ORF">CYMTET_53940</name>
</gene>
<feature type="region of interest" description="Disordered" evidence="1">
    <location>
        <begin position="931"/>
        <end position="983"/>
    </location>
</feature>
<organism evidence="2 3">
    <name type="scientific">Cymbomonas tetramitiformis</name>
    <dbReference type="NCBI Taxonomy" id="36881"/>
    <lineage>
        <taxon>Eukaryota</taxon>
        <taxon>Viridiplantae</taxon>
        <taxon>Chlorophyta</taxon>
        <taxon>Pyramimonadophyceae</taxon>
        <taxon>Pyramimonadales</taxon>
        <taxon>Pyramimonadaceae</taxon>
        <taxon>Cymbomonas</taxon>
    </lineage>
</organism>
<reference evidence="2 3" key="1">
    <citation type="journal article" date="2015" name="Genome Biol. Evol.">
        <title>Comparative Genomics of a Bacterivorous Green Alga Reveals Evolutionary Causalities and Consequences of Phago-Mixotrophic Mode of Nutrition.</title>
        <authorList>
            <person name="Burns J.A."/>
            <person name="Paasch A."/>
            <person name="Narechania A."/>
            <person name="Kim E."/>
        </authorList>
    </citation>
    <scope>NUCLEOTIDE SEQUENCE [LARGE SCALE GENOMIC DNA]</scope>
    <source>
        <strain evidence="2 3">PLY_AMNH</strain>
    </source>
</reference>
<sequence>MGCLSCCFPSGQQADGKVDGAHSSSPASEVSLTQAGNSKVKYVDRNSVSVEEVIGNRTGAVLSKQAILKSDHFPGCRNEKLTPRIEGAPNYRQVVGLPVFGVAIPTVSGLTEVMHLLSPGKQRKVIWHNMREEPVLYVNGAPFVLRDYESPFSNLEYTGIESSRVEEMERRLKDDVFAEAAQYGGHFLVTTEIQTHDGKMLLQEEWQEVNHPRAVQTPRDLYEDLMKEGWPVDYLRVPMTDEKAPKDRDCDMLVKRLLRADPTAALMFNCQMGRGRTTTGMVIASIMCLQLQPPKDGLPALDPPNREGVSAETTALLEGSFPCVRALLRSLDGAVEGKRIVDDIFDRCNAMQNLREAILSYLPYLEKAKENEKKKAAAYKRGVEYLERYFVLIAFATWAKSDHFQKSSFQSFWHKHPELESILHRLVWKKPPAALVFPDKFTPGIMDDTVDLNPKLVMEARSGVVLSPLTVLKADPFPTCHTAGLRGQIEGAPNFHRVEGGLPVFGVGVPTKSGMRNVLNAVAKQYPGKRLLWVNLREETVAYIHDTPYVLRDATRPFKNMQEYTGIAADRLERMEVQLKQDIIQEAGKNKGRVMVCTETQAKETVAAQWERAQEESVCTSAEAFREIEQADRVVNYLRLPVTHMRSFKDTDFDKLVTTLSAADDIPAVIFSCQSGRLRTTTGMVVANLVLRANMPPAHRGQQFRDVKHTMSARTLHADPGPSLPQATEISPSLNTWTGGGAGGGPPQVRSMESSDLQIEELSGLPGGLDDPVISSTSRNGDTQSAEWLLRADYGTVRRLVHSLVNGEKAKAEVDAVIEETATVAHLREVICAQRARWSRSTSMPYEERVKNAIKYGIEHLERYIMLIMFTVWLHSVDGHLTFQQWLNDHPEVASAKKFLRENPLVALDYHRTADPYSVLAAAGPSLGGAGVFSRPSTPSPWKPADPPPPWGSGITPDQTRQPCHAALPPEPGSSGPGPSESFVLKSRRGRVLAPDLVLTRYHFPGKRKTDTGVPSYTRPDGLPMCAVATPTVRGLRLLLQELATAPGRVQLKNKASLVLTDLRDEPLVYICGEPYVLREHGRPTQKSTHADIESMSLEKVEEALCHDILSEIKNYRGHMLLHNPEDEVRDADAIQTVDGEPLIQSFWMDLGPNPLALVQTPLGVAQELMKQGLSIAYRRVPLSYTRNISTMDLDALRTHLDSAPPPTGSQSINYVFMTQTGYGAAGYAMAMTACVLASRGVLTVDPQDMRPGKRHLEQGEYREILSLMRVLESGSSCKGRADWAVSRCAQAGNIIADLHRCTTQLEAIKQDDQPAFKELELVGTSHLQRYFLLVAYNAYLSNVSAFNASNDTFAGYIEQRGELKHLISILKLE</sequence>
<dbReference type="SMART" id="SM01301">
    <property type="entry name" value="PTPlike_phytase"/>
    <property type="match status" value="3"/>
</dbReference>
<evidence type="ECO:0000313" key="3">
    <source>
        <dbReference type="Proteomes" id="UP001190700"/>
    </source>
</evidence>
<protein>
    <recommendedName>
        <fullName evidence="4">Paladin</fullName>
    </recommendedName>
</protein>
<proteinExistence type="predicted"/>
<evidence type="ECO:0008006" key="4">
    <source>
        <dbReference type="Google" id="ProtNLM"/>
    </source>
</evidence>
<comment type="caution">
    <text evidence="2">The sequence shown here is derived from an EMBL/GenBank/DDBJ whole genome shotgun (WGS) entry which is preliminary data.</text>
</comment>
<accession>A0AAE0EQ33</accession>
<dbReference type="Proteomes" id="UP001190700">
    <property type="component" value="Unassembled WGS sequence"/>
</dbReference>